<dbReference type="GO" id="GO:0016874">
    <property type="term" value="F:ligase activity"/>
    <property type="evidence" value="ECO:0007669"/>
    <property type="project" value="UniProtKB-KW"/>
</dbReference>
<keyword evidence="8" id="KW-1185">Reference proteome</keyword>
<dbReference type="SUPFAM" id="SSF56801">
    <property type="entry name" value="Acetyl-CoA synthetase-like"/>
    <property type="match status" value="1"/>
</dbReference>
<gene>
    <name evidence="7" type="ORF">LLEC1_03413</name>
</gene>
<dbReference type="Gene3D" id="3.30.300.30">
    <property type="match status" value="2"/>
</dbReference>
<dbReference type="CDD" id="cd19531">
    <property type="entry name" value="LCL_NRPS-like"/>
    <property type="match status" value="1"/>
</dbReference>
<dbReference type="InterPro" id="IPR009081">
    <property type="entry name" value="PP-bd_ACP"/>
</dbReference>
<proteinExistence type="predicted"/>
<keyword evidence="1" id="KW-0596">Phosphopantetheine</keyword>
<dbReference type="Gene3D" id="3.40.50.12780">
    <property type="entry name" value="N-terminal domain of ligase-like"/>
    <property type="match status" value="1"/>
</dbReference>
<dbReference type="PROSITE" id="PS00455">
    <property type="entry name" value="AMP_BINDING"/>
    <property type="match status" value="1"/>
</dbReference>
<dbReference type="Pfam" id="PF00668">
    <property type="entry name" value="Condensation"/>
    <property type="match status" value="2"/>
</dbReference>
<reference evidence="7 8" key="1">
    <citation type="submission" date="2016-03" db="EMBL/GenBank/DDBJ databases">
        <title>Fine-scale spatial genetic structure of a fungal parasite of coffee scale insects.</title>
        <authorList>
            <person name="Jackson D."/>
            <person name="Zemenick K.A."/>
            <person name="Malloure B."/>
            <person name="Quandt C.A."/>
            <person name="James T.Y."/>
        </authorList>
    </citation>
    <scope>NUCLEOTIDE SEQUENCE [LARGE SCALE GENOMIC DNA]</scope>
    <source>
        <strain evidence="7 8">UM487</strain>
    </source>
</reference>
<dbReference type="EMBL" id="LUKN01000785">
    <property type="protein sequence ID" value="OAR02192.1"/>
    <property type="molecule type" value="Genomic_DNA"/>
</dbReference>
<dbReference type="PANTHER" id="PTHR45527:SF1">
    <property type="entry name" value="FATTY ACID SYNTHASE"/>
    <property type="match status" value="1"/>
</dbReference>
<dbReference type="SUPFAM" id="SSF52777">
    <property type="entry name" value="CoA-dependent acyltransferases"/>
    <property type="match status" value="4"/>
</dbReference>
<feature type="domain" description="Carrier" evidence="6">
    <location>
        <begin position="1471"/>
        <end position="1545"/>
    </location>
</feature>
<dbReference type="InterPro" id="IPR036736">
    <property type="entry name" value="ACP-like_sf"/>
</dbReference>
<dbReference type="NCBIfam" id="TIGR01733">
    <property type="entry name" value="AA-adenyl-dom"/>
    <property type="match status" value="1"/>
</dbReference>
<evidence type="ECO:0000256" key="4">
    <source>
        <dbReference type="ARBA" id="ARBA00022737"/>
    </source>
</evidence>
<dbReference type="Pfam" id="PF08241">
    <property type="entry name" value="Methyltransf_11"/>
    <property type="match status" value="1"/>
</dbReference>
<dbReference type="InterPro" id="IPR029063">
    <property type="entry name" value="SAM-dependent_MTases_sf"/>
</dbReference>
<evidence type="ECO:0000256" key="3">
    <source>
        <dbReference type="ARBA" id="ARBA00022598"/>
    </source>
</evidence>
<name>A0A179IJX4_CORDF</name>
<dbReference type="GO" id="GO:0043041">
    <property type="term" value="P:amino acid activation for nonribosomal peptide biosynthetic process"/>
    <property type="evidence" value="ECO:0007669"/>
    <property type="project" value="TreeGrafter"/>
</dbReference>
<dbReference type="PROSITE" id="PS00012">
    <property type="entry name" value="PHOSPHOPANTETHEINE"/>
    <property type="match status" value="3"/>
</dbReference>
<evidence type="ECO:0000256" key="5">
    <source>
        <dbReference type="ARBA" id="ARBA00023235"/>
    </source>
</evidence>
<dbReference type="InterPro" id="IPR000873">
    <property type="entry name" value="AMP-dep_synth/lig_dom"/>
</dbReference>
<dbReference type="SUPFAM" id="SSF53335">
    <property type="entry name" value="S-adenosyl-L-methionine-dependent methyltransferases"/>
    <property type="match status" value="1"/>
</dbReference>
<evidence type="ECO:0000256" key="1">
    <source>
        <dbReference type="ARBA" id="ARBA00022450"/>
    </source>
</evidence>
<dbReference type="Proteomes" id="UP000243081">
    <property type="component" value="Unassembled WGS sequence"/>
</dbReference>
<evidence type="ECO:0000313" key="8">
    <source>
        <dbReference type="Proteomes" id="UP000243081"/>
    </source>
</evidence>
<dbReference type="CDD" id="cd02440">
    <property type="entry name" value="AdoMet_MTases"/>
    <property type="match status" value="1"/>
</dbReference>
<dbReference type="CDD" id="cd05930">
    <property type="entry name" value="A_NRPS"/>
    <property type="match status" value="1"/>
</dbReference>
<dbReference type="Gene3D" id="3.30.559.10">
    <property type="entry name" value="Chloramphenicol acetyltransferase-like domain"/>
    <property type="match status" value="2"/>
</dbReference>
<dbReference type="InterPro" id="IPR045851">
    <property type="entry name" value="AMP-bd_C_sf"/>
</dbReference>
<dbReference type="InterPro" id="IPR013216">
    <property type="entry name" value="Methyltransf_11"/>
</dbReference>
<feature type="domain" description="Carrier" evidence="6">
    <location>
        <begin position="1568"/>
        <end position="1642"/>
    </location>
</feature>
<dbReference type="GO" id="GO:0044550">
    <property type="term" value="P:secondary metabolite biosynthetic process"/>
    <property type="evidence" value="ECO:0007669"/>
    <property type="project" value="TreeGrafter"/>
</dbReference>
<dbReference type="InterPro" id="IPR010071">
    <property type="entry name" value="AA_adenyl_dom"/>
</dbReference>
<sequence length="2100" mass="231974">MGANFFALGGDSITAIKMVNLARSYGIELKVSDIFQNPTLAGVQAVISGSCMPITSIPASVLDGPVEISYSQGRLWFLEQLEIGANWYTIPYAVRMRGPLDIDALNRAFRALEQRHETLRTTFNNQDGVGVQVVHETLLHRLKIMEASTDSADYLPLLKQEQTASFDLTSGAGWRTSLILLAHGDHILSIVMHHIISDGWSIDVLRRELGQLYAAALRSADVLSTLSPLPIQYRDFSVWQKQDAQVAEHERQLQYWQRQLADCSPAKLPTDFHRPTLLSGKATTVPVAVTGELYQKLQKFCNAFNTTSFVVLLATFRAAHFRLTGVDDAVIGTPIASRNQHELENLIGFFVNTQCMRIAVDEEETFEVLVRQVRSTTTAAFEHEDVPFERVVSAMLPGSRDLSQNPLVQLIFAIHSHKDLGKFELEGLESEPLQNEAYSRFDAEFHFFPAPDGLTGYINFATELFKLETIQNVVSVFLQILRHGLDHPQTLISVVPLVDGLAELRSMGLLKINEVEYPQDSSVVEVFRAQASAYPDTVAVVDSSSRLTYAELDHQSDLLETWLRRQDLPAEALVVVLAPRSCETIVAFFGILKANLAYLPLDIRSPVARMRAVLSTLPGRIIALLGSDVFAPDFRLPNLELLRIPEALEVSSITSSNGDEYAPVPNPSPTSLAYVLYTSGSTGHPKGVMIEHGAIVRLAKCHMVPNYRPANGDIMAHMFNTAFDGAAYEIYTMLLNGGTLVCVDYMDTLSPKSLEAVFEKEQINVAIMAPALLKLYLTEARDALKGLDVLISGGDRFDPQDALDAESLVRGSCYNGYGPTENGVFSTAYKVDKSDTFVNGVPLGRAVNHSGAYVVDRIQQLVGPGVVGELIVTGAALARGYTDRALDENRFVQLTVDGKAVRAYRTGDRGRYRVGEGLLEFFGRMDFQFKVRGNRIEAGEVEAAILSCPCIRNAAVVLRVEEKQELETVGFVVADHDKIAHHEEAGAQVEGWQAFFESTTYTELETVKPSDIGKDFKGWTSMYDGSEIAKDELQEWLDDTMHTLVDGQALGHVLEIGTGSGMILFNLNFGLQSYVGLEPSKSAAAFANNAIKSTPGLAGKAEVFVGTATDIDQLNDLNPDLVLFNSVLQYFPTAEYLAQVVDTLVHLGSAKRLFFGDVRSQATNRHFLAGRAIHSLGNKATKEGVRKKMAEMEEREEEFLVEPAFFTTLPNKFPGVVRHVEIIPKIMQATNELSAYRYAAVVHLRSLDKPGRPVHSIEMDDWVDFQASHMHNDALREYLRLANKAMVVAISNIPYGKTIFERRIIESLDDNGDDGLDGPAWIAATRLDAEGRSSLSVPDLVKLAEETGFRVEVSAARQWSQSGALDAVFHRYPVSEPAVRTLFAFPTDNAVRVSSTLTNQPLQRLQKRRVAIQVREWLQDRIPSYMIPSHIVALDQMPLNASGKVDRKELSRQARAIEKAKKSTPPTAPVFPLSDVELRLCEELTKTFEMNVNITDDFFQLGGHSLLATRLVARISHRIGARLTVKDVFDYPVFSELAAVIRQQLASKNAMPTASAGGQDKQGSAGVAPTTDMEAMLCEEFANVLGMEVGITDNFFDLGGHSLMATRLAARIGHRLDTTVSVKDIFDCPVLFQLSAQLEVAQLKPPGGGSDIKLPDYAAFQLIRATDAQVFVEDEIYSQLKFPRDVIQDVYPATHLQQCFLRDVSGQPKLLVPFYIEFPPDSDTHALARACTSLVQQYDIFRTIFMEAAGNIYQVILTHLDLDIDVVETDANVHKMSSDLVDKVAKEAVHLGQPMIRFTILKQDSSVRVLLWLSHALYDGLSWEHIVGGLHVLSKGRSLPPANQFSRYMQYLDHNRQPGCDFWRDVIQNAPITVLSDGRSAIRAPEVGAPRVLHAGKVISGPSQAIRSSITQATVFNAACAIVLSKETGGKDVVFGRIVSGRQGLPVSWQNMIGPCTNAVPVRAVVDAEGNHQQLLRDLQEQYLLSLPFETMGFDEIKRSCTDWPEAANNYGVCVTYQNFEYHPASEVDQQRVEMGILAKKAELIKEEPLYDVAIAGEVEPDGVHLQVTVVVNSALFSQDAATHLMDEVCTTFQALNSTL</sequence>
<feature type="domain" description="Carrier" evidence="6">
    <location>
        <begin position="1"/>
        <end position="51"/>
    </location>
</feature>
<dbReference type="SMART" id="SM00823">
    <property type="entry name" value="PKS_PP"/>
    <property type="match status" value="2"/>
</dbReference>
<dbReference type="Pfam" id="PF00550">
    <property type="entry name" value="PP-binding"/>
    <property type="match status" value="3"/>
</dbReference>
<dbReference type="FunFam" id="3.30.300.30:FF:000084">
    <property type="entry name" value="Enniatin synthase"/>
    <property type="match status" value="1"/>
</dbReference>
<organism evidence="7 8">
    <name type="scientific">Cordyceps confragosa</name>
    <name type="common">Lecanicillium lecanii</name>
    <dbReference type="NCBI Taxonomy" id="2714763"/>
    <lineage>
        <taxon>Eukaryota</taxon>
        <taxon>Fungi</taxon>
        <taxon>Dikarya</taxon>
        <taxon>Ascomycota</taxon>
        <taxon>Pezizomycotina</taxon>
        <taxon>Sordariomycetes</taxon>
        <taxon>Hypocreomycetidae</taxon>
        <taxon>Hypocreales</taxon>
        <taxon>Cordycipitaceae</taxon>
        <taxon>Akanthomyces</taxon>
    </lineage>
</organism>
<evidence type="ECO:0000256" key="2">
    <source>
        <dbReference type="ARBA" id="ARBA00022553"/>
    </source>
</evidence>
<dbReference type="SUPFAM" id="SSF47336">
    <property type="entry name" value="ACP-like"/>
    <property type="match status" value="3"/>
</dbReference>
<comment type="caution">
    <text evidence="7">The sequence shown here is derived from an EMBL/GenBank/DDBJ whole genome shotgun (WGS) entry which is preliminary data.</text>
</comment>
<dbReference type="InterPro" id="IPR006162">
    <property type="entry name" value="Ppantetheine_attach_site"/>
</dbReference>
<dbReference type="GO" id="GO:0031177">
    <property type="term" value="F:phosphopantetheine binding"/>
    <property type="evidence" value="ECO:0007669"/>
    <property type="project" value="InterPro"/>
</dbReference>
<evidence type="ECO:0000259" key="6">
    <source>
        <dbReference type="PROSITE" id="PS50075"/>
    </source>
</evidence>
<dbReference type="CDD" id="cd19542">
    <property type="entry name" value="CT_NRPS-like"/>
    <property type="match status" value="1"/>
</dbReference>
<dbReference type="InterPro" id="IPR023213">
    <property type="entry name" value="CAT-like_dom_sf"/>
</dbReference>
<dbReference type="OMA" id="QAPAFCL"/>
<dbReference type="Gene3D" id="3.30.559.30">
    <property type="entry name" value="Nonribosomal peptide synthetase, condensation domain"/>
    <property type="match status" value="2"/>
</dbReference>
<dbReference type="InterPro" id="IPR042099">
    <property type="entry name" value="ANL_N_sf"/>
</dbReference>
<dbReference type="Pfam" id="PF00501">
    <property type="entry name" value="AMP-binding"/>
    <property type="match status" value="1"/>
</dbReference>
<dbReference type="InterPro" id="IPR020806">
    <property type="entry name" value="PKS_PP-bd"/>
</dbReference>
<dbReference type="Gene3D" id="1.10.1200.10">
    <property type="entry name" value="ACP-like"/>
    <property type="match status" value="3"/>
</dbReference>
<dbReference type="PROSITE" id="PS50075">
    <property type="entry name" value="CARRIER"/>
    <property type="match status" value="3"/>
</dbReference>
<dbReference type="InterPro" id="IPR020845">
    <property type="entry name" value="AMP-binding_CS"/>
</dbReference>
<accession>A0A179IJX4</accession>
<evidence type="ECO:0000313" key="7">
    <source>
        <dbReference type="EMBL" id="OAR02192.1"/>
    </source>
</evidence>
<keyword evidence="4" id="KW-0677">Repeat</keyword>
<keyword evidence="2" id="KW-0597">Phosphoprotein</keyword>
<keyword evidence="5" id="KW-0413">Isomerase</keyword>
<protein>
    <recommendedName>
        <fullName evidence="6">Carrier domain-containing protein</fullName>
    </recommendedName>
</protein>
<dbReference type="GO" id="GO:0016853">
    <property type="term" value="F:isomerase activity"/>
    <property type="evidence" value="ECO:0007669"/>
    <property type="project" value="UniProtKB-KW"/>
</dbReference>
<keyword evidence="3" id="KW-0436">Ligase</keyword>
<dbReference type="OrthoDB" id="416786at2759"/>
<dbReference type="PANTHER" id="PTHR45527">
    <property type="entry name" value="NONRIBOSOMAL PEPTIDE SYNTHETASE"/>
    <property type="match status" value="1"/>
</dbReference>
<dbReference type="GO" id="GO:0005737">
    <property type="term" value="C:cytoplasm"/>
    <property type="evidence" value="ECO:0007669"/>
    <property type="project" value="TreeGrafter"/>
</dbReference>
<dbReference type="Gene3D" id="3.40.50.150">
    <property type="entry name" value="Vaccinia Virus protein VP39"/>
    <property type="match status" value="1"/>
</dbReference>
<dbReference type="GO" id="GO:0008757">
    <property type="term" value="F:S-adenosylmethionine-dependent methyltransferase activity"/>
    <property type="evidence" value="ECO:0007669"/>
    <property type="project" value="InterPro"/>
</dbReference>
<dbReference type="InterPro" id="IPR001242">
    <property type="entry name" value="Condensation_dom"/>
</dbReference>